<proteinExistence type="predicted"/>
<gene>
    <name evidence="1" type="ORF">H8696_04615</name>
</gene>
<name>A0A926D466_9FIRM</name>
<evidence type="ECO:0000313" key="1">
    <source>
        <dbReference type="EMBL" id="MBC8531129.1"/>
    </source>
</evidence>
<protein>
    <submittedName>
        <fullName evidence="1">FeoB-associated Cys-rich membrane protein</fullName>
    </submittedName>
</protein>
<comment type="caution">
    <text evidence="1">The sequence shown here is derived from an EMBL/GenBank/DDBJ whole genome shotgun (WGS) entry which is preliminary data.</text>
</comment>
<accession>A0A926D466</accession>
<dbReference type="EMBL" id="JACRSR010000001">
    <property type="protein sequence ID" value="MBC8531129.1"/>
    <property type="molecule type" value="Genomic_DNA"/>
</dbReference>
<evidence type="ECO:0000313" key="2">
    <source>
        <dbReference type="Proteomes" id="UP000623172"/>
    </source>
</evidence>
<keyword evidence="2" id="KW-1185">Reference proteome</keyword>
<dbReference type="Proteomes" id="UP000623172">
    <property type="component" value="Unassembled WGS sequence"/>
</dbReference>
<sequence length="50" mass="5357">MINYILGALIFGGAAFVAYKQIKKLKRGKGCACGCGGCAMRRQCDKSDKL</sequence>
<dbReference type="Pfam" id="PF12669">
    <property type="entry name" value="FeoB_associated"/>
    <property type="match status" value="1"/>
</dbReference>
<reference evidence="1" key="1">
    <citation type="submission" date="2020-08" db="EMBL/GenBank/DDBJ databases">
        <title>Genome public.</title>
        <authorList>
            <person name="Liu C."/>
            <person name="Sun Q."/>
        </authorList>
    </citation>
    <scope>NUCLEOTIDE SEQUENCE</scope>
    <source>
        <strain evidence="1">NSJ-53</strain>
    </source>
</reference>
<dbReference type="RefSeq" id="WP_249315194.1">
    <property type="nucleotide sequence ID" value="NZ_JACRSR010000001.1"/>
</dbReference>
<dbReference type="AlphaFoldDB" id="A0A926D466"/>
<organism evidence="1 2">
    <name type="scientific">Gehongia tenuis</name>
    <dbReference type="NCBI Taxonomy" id="2763655"/>
    <lineage>
        <taxon>Bacteria</taxon>
        <taxon>Bacillati</taxon>
        <taxon>Bacillota</taxon>
        <taxon>Clostridia</taxon>
        <taxon>Christensenellales</taxon>
        <taxon>Christensenellaceae</taxon>
        <taxon>Gehongia</taxon>
    </lineage>
</organism>